<accession>A0A176VHK4</accession>
<proteinExistence type="predicted"/>
<evidence type="ECO:0000313" key="3">
    <source>
        <dbReference type="Proteomes" id="UP000077202"/>
    </source>
</evidence>
<dbReference type="AlphaFoldDB" id="A0A176VHK4"/>
<comment type="caution">
    <text evidence="2">The sequence shown here is derived from an EMBL/GenBank/DDBJ whole genome shotgun (WGS) entry which is preliminary data.</text>
</comment>
<dbReference type="Proteomes" id="UP000077202">
    <property type="component" value="Unassembled WGS sequence"/>
</dbReference>
<reference evidence="2" key="1">
    <citation type="submission" date="2016-03" db="EMBL/GenBank/DDBJ databases">
        <title>Mechanisms controlling the formation of the plant cell surface in tip-growing cells are functionally conserved among land plants.</title>
        <authorList>
            <person name="Honkanen S."/>
            <person name="Jones V.A."/>
            <person name="Morieri G."/>
            <person name="Champion C."/>
            <person name="Hetherington A.J."/>
            <person name="Kelly S."/>
            <person name="Saint-Marcoux D."/>
            <person name="Proust H."/>
            <person name="Prescott H."/>
            <person name="Dolan L."/>
        </authorList>
    </citation>
    <scope>NUCLEOTIDE SEQUENCE [LARGE SCALE GENOMIC DNA]</scope>
    <source>
        <tissue evidence="2">Whole gametophyte</tissue>
    </source>
</reference>
<name>A0A176VHK4_MARPO</name>
<dbReference type="EMBL" id="LVLJ01003756">
    <property type="protein sequence ID" value="OAE19811.1"/>
    <property type="molecule type" value="Genomic_DNA"/>
</dbReference>
<evidence type="ECO:0000256" key="1">
    <source>
        <dbReference type="SAM" id="MobiDB-lite"/>
    </source>
</evidence>
<feature type="compositionally biased region" description="Basic and acidic residues" evidence="1">
    <location>
        <begin position="104"/>
        <end position="114"/>
    </location>
</feature>
<organism evidence="2 3">
    <name type="scientific">Marchantia polymorpha subsp. ruderalis</name>
    <dbReference type="NCBI Taxonomy" id="1480154"/>
    <lineage>
        <taxon>Eukaryota</taxon>
        <taxon>Viridiplantae</taxon>
        <taxon>Streptophyta</taxon>
        <taxon>Embryophyta</taxon>
        <taxon>Marchantiophyta</taxon>
        <taxon>Marchantiopsida</taxon>
        <taxon>Marchantiidae</taxon>
        <taxon>Marchantiales</taxon>
        <taxon>Marchantiaceae</taxon>
        <taxon>Marchantia</taxon>
    </lineage>
</organism>
<keyword evidence="3" id="KW-1185">Reference proteome</keyword>
<protein>
    <submittedName>
        <fullName evidence="2">Uncharacterized protein</fullName>
    </submittedName>
</protein>
<sequence length="114" mass="13059">MSLSLRFDPHKDAFSVMGLKLDERRDDDDLTFNGESVQVTKEEERAVMGLLTPAEIEDFHHEQYHGKEKKWCWLTGSTRTLRANRETHPSKGRSGLEAGKTQSRGRDKESMTPP</sequence>
<evidence type="ECO:0000313" key="2">
    <source>
        <dbReference type="EMBL" id="OAE19811.1"/>
    </source>
</evidence>
<feature type="region of interest" description="Disordered" evidence="1">
    <location>
        <begin position="82"/>
        <end position="114"/>
    </location>
</feature>
<gene>
    <name evidence="2" type="ORF">AXG93_4649s1040</name>
</gene>